<dbReference type="AlphaFoldDB" id="A0A2U9PU46"/>
<gene>
    <name evidence="2" type="ORF">D806_043000</name>
</gene>
<dbReference type="SUPFAM" id="SSF51338">
    <property type="entry name" value="Composite domain of metallo-dependent hydrolases"/>
    <property type="match status" value="1"/>
</dbReference>
<reference evidence="2 3" key="1">
    <citation type="journal article" date="2013" name="Genome Announc.">
        <title>Draft genome sequence of MKD8, a conjugal recipient Mycobacterium smegmatis strain.</title>
        <authorList>
            <person name="Gray T.A."/>
            <person name="Palumbo M.J."/>
            <person name="Derbyshire K.M."/>
        </authorList>
    </citation>
    <scope>NUCLEOTIDE SEQUENCE [LARGE SCALE GENOMIC DNA]</scope>
    <source>
        <strain evidence="2 3">MKD8</strain>
    </source>
</reference>
<dbReference type="EMBL" id="CP027541">
    <property type="protein sequence ID" value="AWT55264.1"/>
    <property type="molecule type" value="Genomic_DNA"/>
</dbReference>
<dbReference type="Proteomes" id="UP000011200">
    <property type="component" value="Chromosome"/>
</dbReference>
<dbReference type="Gene3D" id="3.20.20.140">
    <property type="entry name" value="Metal-dependent hydrolases"/>
    <property type="match status" value="1"/>
</dbReference>
<dbReference type="GO" id="GO:0016810">
    <property type="term" value="F:hydrolase activity, acting on carbon-nitrogen (but not peptide) bonds"/>
    <property type="evidence" value="ECO:0007669"/>
    <property type="project" value="InterPro"/>
</dbReference>
<dbReference type="InterPro" id="IPR011059">
    <property type="entry name" value="Metal-dep_hydrolase_composite"/>
</dbReference>
<dbReference type="SUPFAM" id="SSF51556">
    <property type="entry name" value="Metallo-dependent hydrolases"/>
    <property type="match status" value="1"/>
</dbReference>
<organism evidence="2 3">
    <name type="scientific">Mycolicibacterium smegmatis (strain MKD8)</name>
    <name type="common">Mycobacterium smegmatis</name>
    <dbReference type="NCBI Taxonomy" id="1214915"/>
    <lineage>
        <taxon>Bacteria</taxon>
        <taxon>Bacillati</taxon>
        <taxon>Actinomycetota</taxon>
        <taxon>Actinomycetes</taxon>
        <taxon>Mycobacteriales</taxon>
        <taxon>Mycobacteriaceae</taxon>
        <taxon>Mycolicibacterium</taxon>
    </lineage>
</organism>
<dbReference type="InterPro" id="IPR051781">
    <property type="entry name" value="Metallo-dep_Hydrolase"/>
</dbReference>
<proteinExistence type="predicted"/>
<dbReference type="Gene3D" id="2.30.40.10">
    <property type="entry name" value="Urease, subunit C, domain 1"/>
    <property type="match status" value="1"/>
</dbReference>
<protein>
    <submittedName>
        <fullName evidence="2">Organophopsphate acid anhydrase</fullName>
    </submittedName>
</protein>
<dbReference type="PANTHER" id="PTHR43135:SF3">
    <property type="entry name" value="ALPHA-D-RIBOSE 1-METHYLPHOSPHONATE 5-TRIPHOSPHATE DIPHOSPHATASE"/>
    <property type="match status" value="1"/>
</dbReference>
<feature type="domain" description="Amidohydrolase-related" evidence="1">
    <location>
        <begin position="63"/>
        <end position="423"/>
    </location>
</feature>
<dbReference type="InterPro" id="IPR032466">
    <property type="entry name" value="Metal_Hydrolase"/>
</dbReference>
<dbReference type="PANTHER" id="PTHR43135">
    <property type="entry name" value="ALPHA-D-RIBOSE 1-METHYLPHOSPHONATE 5-TRIPHOSPHATE DIPHOSPHATASE"/>
    <property type="match status" value="1"/>
</dbReference>
<evidence type="ECO:0000313" key="3">
    <source>
        <dbReference type="Proteomes" id="UP000011200"/>
    </source>
</evidence>
<evidence type="ECO:0000313" key="2">
    <source>
        <dbReference type="EMBL" id="AWT55264.1"/>
    </source>
</evidence>
<evidence type="ECO:0000259" key="1">
    <source>
        <dbReference type="Pfam" id="PF01979"/>
    </source>
</evidence>
<name>A0A2U9PU46_MYCSE</name>
<sequence>MTSVDGAAQRVILRGGRVIVGDGHTVLDDATVVVEHGRITVVDSGDAPPSRPGDRHVDVSGKTVMPAVVNPHGHVGYMRGSTTVAENFSRASVLDYLRRILYAGVATFQSLGTDRDDVEIGLRDQQRSGELADEGPLARFYSAGVGIVAPTPGSPNGGPFFSTESMFEASTPDDARAHVRVLAEKRADIVKFWIDDRHGTKSKLPPEVYRAIVDEAHRLGLKAAAHIYTVDDAKAAVRAGADVLAHLPRTGPDRELIDLMLEHDVAAFTSLSIQRPDGTGWLDDPLVIETVTPQTREYLRTRIESIAPQPLFDTVEAYRRMVDAVHQYVEAGVRIVFSADTGLLTQVPGIAEHRELEAMVDAGVSTAETIHAATGRAAEFLGLDSGLVTEGRRADLLVLDADPLTDIRAVRRIDSLYLDGDLVDRAALRDRFLDF</sequence>
<accession>A0A2U9PU46</accession>
<dbReference type="Pfam" id="PF01979">
    <property type="entry name" value="Amidohydro_1"/>
    <property type="match status" value="1"/>
</dbReference>
<dbReference type="InterPro" id="IPR006680">
    <property type="entry name" value="Amidohydro-rel"/>
</dbReference>
<dbReference type="RefSeq" id="WP_003895786.1">
    <property type="nucleotide sequence ID" value="NZ_CP027541.1"/>
</dbReference>
<reference evidence="3" key="2">
    <citation type="submission" date="2018-03" db="EMBL/GenBank/DDBJ databases">
        <authorList>
            <person name="Derbyshire K."/>
            <person name="Gray T.A."/>
            <person name="Champion M."/>
        </authorList>
    </citation>
    <scope>NUCLEOTIDE SEQUENCE [LARGE SCALE GENOMIC DNA]</scope>
    <source>
        <strain evidence="3">MKD8</strain>
    </source>
</reference>